<dbReference type="InterPro" id="IPR016208">
    <property type="entry name" value="Ald_Oxase/xanthine_DH-like"/>
</dbReference>
<dbReference type="InterPro" id="IPR008274">
    <property type="entry name" value="AldOxase/xan_DH_MoCoBD1"/>
</dbReference>
<dbReference type="FunFam" id="3.30.365.10:FF:000001">
    <property type="entry name" value="Xanthine dehydrogenase oxidase"/>
    <property type="match status" value="1"/>
</dbReference>
<gene>
    <name evidence="5" type="ORF">FJY75_04830</name>
</gene>
<dbReference type="InterPro" id="IPR037165">
    <property type="entry name" value="AldOxase/xan_DH_Mopterin-bd_sf"/>
</dbReference>
<dbReference type="GO" id="GO:0016491">
    <property type="term" value="F:oxidoreductase activity"/>
    <property type="evidence" value="ECO:0007669"/>
    <property type="project" value="UniProtKB-KW"/>
</dbReference>
<dbReference type="SUPFAM" id="SSF56003">
    <property type="entry name" value="Molybdenum cofactor-binding domain"/>
    <property type="match status" value="1"/>
</dbReference>
<organism evidence="5 6">
    <name type="scientific">Eiseniibacteriota bacterium</name>
    <dbReference type="NCBI Taxonomy" id="2212470"/>
    <lineage>
        <taxon>Bacteria</taxon>
        <taxon>Candidatus Eiseniibacteriota</taxon>
    </lineage>
</organism>
<dbReference type="SMART" id="SM01008">
    <property type="entry name" value="Ald_Xan_dh_C"/>
    <property type="match status" value="1"/>
</dbReference>
<protein>
    <submittedName>
        <fullName evidence="5">Molybdopterin-dependent oxidoreductase</fullName>
    </submittedName>
</protein>
<reference evidence="5" key="1">
    <citation type="submission" date="2019-03" db="EMBL/GenBank/DDBJ databases">
        <title>Lake Tanganyika Metagenome-Assembled Genomes (MAGs).</title>
        <authorList>
            <person name="Tran P."/>
        </authorList>
    </citation>
    <scope>NUCLEOTIDE SEQUENCE</scope>
    <source>
        <strain evidence="5">M_DeepCast_400m_m2_100</strain>
    </source>
</reference>
<dbReference type="PANTHER" id="PTHR11908:SF132">
    <property type="entry name" value="ALDEHYDE OXIDASE 1-RELATED"/>
    <property type="match status" value="1"/>
</dbReference>
<evidence type="ECO:0000313" key="6">
    <source>
        <dbReference type="Proteomes" id="UP000748308"/>
    </source>
</evidence>
<dbReference type="GO" id="GO:0005506">
    <property type="term" value="F:iron ion binding"/>
    <property type="evidence" value="ECO:0007669"/>
    <property type="project" value="InterPro"/>
</dbReference>
<name>A0A937XC27_UNCEI</name>
<dbReference type="Gene3D" id="3.30.365.10">
    <property type="entry name" value="Aldehyde oxidase/xanthine dehydrogenase, molybdopterin binding domain"/>
    <property type="match status" value="4"/>
</dbReference>
<dbReference type="Pfam" id="PF20256">
    <property type="entry name" value="MoCoBD_2"/>
    <property type="match status" value="1"/>
</dbReference>
<dbReference type="EMBL" id="VGIY01000083">
    <property type="protein sequence ID" value="MBM3317158.1"/>
    <property type="molecule type" value="Genomic_DNA"/>
</dbReference>
<dbReference type="Gene3D" id="3.90.1170.50">
    <property type="entry name" value="Aldehyde oxidase/xanthine dehydrogenase, a/b hammerhead"/>
    <property type="match status" value="1"/>
</dbReference>
<dbReference type="InterPro" id="IPR046867">
    <property type="entry name" value="AldOxase/xan_DH_MoCoBD2"/>
</dbReference>
<dbReference type="PANTHER" id="PTHR11908">
    <property type="entry name" value="XANTHINE DEHYDROGENASE"/>
    <property type="match status" value="1"/>
</dbReference>
<evidence type="ECO:0000313" key="5">
    <source>
        <dbReference type="EMBL" id="MBM3317158.1"/>
    </source>
</evidence>
<evidence type="ECO:0000256" key="2">
    <source>
        <dbReference type="ARBA" id="ARBA00023002"/>
    </source>
</evidence>
<comment type="caution">
    <text evidence="5">The sequence shown here is derived from an EMBL/GenBank/DDBJ whole genome shotgun (WGS) entry which is preliminary data.</text>
</comment>
<evidence type="ECO:0000256" key="1">
    <source>
        <dbReference type="ARBA" id="ARBA00022505"/>
    </source>
</evidence>
<feature type="domain" description="Aldehyde oxidase/xanthine dehydrogenase a/b hammerhead" evidence="4">
    <location>
        <begin position="11"/>
        <end position="118"/>
    </location>
</feature>
<dbReference type="Proteomes" id="UP000748308">
    <property type="component" value="Unassembled WGS sequence"/>
</dbReference>
<keyword evidence="2" id="KW-0560">Oxidoreductase</keyword>
<dbReference type="Pfam" id="PF02738">
    <property type="entry name" value="MoCoBD_1"/>
    <property type="match status" value="1"/>
</dbReference>
<evidence type="ECO:0000259" key="4">
    <source>
        <dbReference type="SMART" id="SM01008"/>
    </source>
</evidence>
<dbReference type="AlphaFoldDB" id="A0A937XC27"/>
<dbReference type="Pfam" id="PF01315">
    <property type="entry name" value="Ald_Xan_dh_C"/>
    <property type="match status" value="1"/>
</dbReference>
<sequence length="795" mass="83293">MSSEEVRLHVRGASRFLDDQPLPAGTLHAAVVASAHAHGRLLGIDAAAASSLPGVRAILTAADVPGENQIGTLVPDEPLLAEGIIHFVGQPAALVVADTPAEARRAARAVRVTVEPLPAVLDARQAGALGALIAPPRTFALGDVDAAWPRCARIAAGRAETGGQEHLYLETQSAWAAPTEEGGVRVASATQAPTGVQRGVARVLGLAMHRVEVDVRRLGGAFGGKEDQATHWAALAALGARHLGRPVKLVLSRREDMRWTGKRHPYASDFRIGIDAEGRILAYEVTYYQNAGAAADLSMAILERTLFHATGSYFVPHVRARAYSCRTNLPPNTACRGFGAPQAAFVIEAAIRAIAEAVGRPAEEIQRLNLLREGDEFPYGMRARGARAERCWDEACVLFRVEERRRAIAAANAAADPAAPAMAAANAAADPGAPAIAGANGAGPALAAPLAATPAPRYRRGLAMMPICFGISFTNTSMNQASALVHVYSDGSVGVSTGAVEMGQGVHAKLRQVAARTLGVGVERVKVESTNTMRNANTSPTAASTGADLNGQATRLACLEIAGRLRGAAAARAGCSSDDVGFDGGRVLVSGRPIDLDWETLVREAHRARVNLSAHAHYATPGIGFDRSREKGEPFAYHVYGAAVVEATVDALLGTYTIDAVRAVHDGGRLLDPLADLGQAEGGIVQGLGWMTIEDVRHDAAGALETDTLTTYKVPDLDFAPREIEVRFLEDADHPGGLFASKAIGEPPLLYGIGGFFALREALRAARPGGVPPFTAPLTPERALLWLAGQDEAGA</sequence>
<dbReference type="SUPFAM" id="SSF54665">
    <property type="entry name" value="CO dehydrogenase molybdoprotein N-domain-like"/>
    <property type="match status" value="1"/>
</dbReference>
<evidence type="ECO:0000256" key="3">
    <source>
        <dbReference type="ARBA" id="ARBA00053029"/>
    </source>
</evidence>
<accession>A0A937XC27</accession>
<comment type="cofactor">
    <cofactor evidence="3">
        <name>Mo-molybdopterin cytosine dinucleotide</name>
        <dbReference type="ChEBI" id="CHEBI:71308"/>
    </cofactor>
</comment>
<proteinExistence type="predicted"/>
<dbReference type="InterPro" id="IPR000674">
    <property type="entry name" value="Ald_Oxase/Xan_DH_a/b"/>
</dbReference>
<dbReference type="InterPro" id="IPR036856">
    <property type="entry name" value="Ald_Oxase/Xan_DH_a/b_sf"/>
</dbReference>
<keyword evidence="1" id="KW-0500">Molybdenum</keyword>